<evidence type="ECO:0000313" key="3">
    <source>
        <dbReference type="Proteomes" id="UP000054007"/>
    </source>
</evidence>
<dbReference type="OrthoDB" id="10010954at2759"/>
<gene>
    <name evidence="2" type="ORF">CYLTODRAFT_422120</name>
</gene>
<dbReference type="EMBL" id="KN880514">
    <property type="protein sequence ID" value="KIY67913.1"/>
    <property type="molecule type" value="Genomic_DNA"/>
</dbReference>
<reference evidence="2 3" key="1">
    <citation type="journal article" date="2015" name="Fungal Genet. Biol.">
        <title>Evolution of novel wood decay mechanisms in Agaricales revealed by the genome sequences of Fistulina hepatica and Cylindrobasidium torrendii.</title>
        <authorList>
            <person name="Floudas D."/>
            <person name="Held B.W."/>
            <person name="Riley R."/>
            <person name="Nagy L.G."/>
            <person name="Koehler G."/>
            <person name="Ransdell A.S."/>
            <person name="Younus H."/>
            <person name="Chow J."/>
            <person name="Chiniquy J."/>
            <person name="Lipzen A."/>
            <person name="Tritt A."/>
            <person name="Sun H."/>
            <person name="Haridas S."/>
            <person name="LaButti K."/>
            <person name="Ohm R.A."/>
            <person name="Kues U."/>
            <person name="Blanchette R.A."/>
            <person name="Grigoriev I.V."/>
            <person name="Minto R.E."/>
            <person name="Hibbett D.S."/>
        </authorList>
    </citation>
    <scope>NUCLEOTIDE SEQUENCE [LARGE SCALE GENOMIC DNA]</scope>
    <source>
        <strain evidence="2 3">FP15055 ss-10</strain>
    </source>
</reference>
<feature type="chain" id="PRO_5002317050" evidence="1">
    <location>
        <begin position="23"/>
        <end position="287"/>
    </location>
</feature>
<dbReference type="AlphaFoldDB" id="A0A0D7BBM1"/>
<evidence type="ECO:0000256" key="1">
    <source>
        <dbReference type="SAM" id="SignalP"/>
    </source>
</evidence>
<protein>
    <submittedName>
        <fullName evidence="2">Uncharacterized protein</fullName>
    </submittedName>
</protein>
<organism evidence="2 3">
    <name type="scientific">Cylindrobasidium torrendii FP15055 ss-10</name>
    <dbReference type="NCBI Taxonomy" id="1314674"/>
    <lineage>
        <taxon>Eukaryota</taxon>
        <taxon>Fungi</taxon>
        <taxon>Dikarya</taxon>
        <taxon>Basidiomycota</taxon>
        <taxon>Agaricomycotina</taxon>
        <taxon>Agaricomycetes</taxon>
        <taxon>Agaricomycetidae</taxon>
        <taxon>Agaricales</taxon>
        <taxon>Marasmiineae</taxon>
        <taxon>Physalacriaceae</taxon>
        <taxon>Cylindrobasidium</taxon>
    </lineage>
</organism>
<sequence length="287" mass="32588">MNFSVIRFLGLCPVLLSIFVQALEIADYENALVEFMDSFVDPTEIVEAGDTPLFADDIVGRVDVTTTFEGKELNIEYVYGLFVNLEKYNTTQILGKPKAFTVQSLIVQPPIVYASVILDGLYPTIDYHLPCQLDLTLDYNDKMQIQSYDAVFRRYPQAIQYVTPKLGPAIAKELNKTYSTATELKALLAQRVIVDTCTEHEQYCVGDNKQYESYQACAGYLSSIEFGEIWGAGLNTTICRYIHKYMLSYRPDVHCAHVGPSGGDMCSRTRLRGYYQHLPIQEDFRLR</sequence>
<feature type="signal peptide" evidence="1">
    <location>
        <begin position="1"/>
        <end position="22"/>
    </location>
</feature>
<dbReference type="Proteomes" id="UP000054007">
    <property type="component" value="Unassembled WGS sequence"/>
</dbReference>
<keyword evidence="3" id="KW-1185">Reference proteome</keyword>
<keyword evidence="1" id="KW-0732">Signal</keyword>
<proteinExistence type="predicted"/>
<name>A0A0D7BBM1_9AGAR</name>
<evidence type="ECO:0000313" key="2">
    <source>
        <dbReference type="EMBL" id="KIY67913.1"/>
    </source>
</evidence>
<accession>A0A0D7BBM1</accession>